<keyword evidence="8" id="KW-1015">Disulfide bond</keyword>
<evidence type="ECO:0000259" key="10">
    <source>
        <dbReference type="PROSITE" id="PS51412"/>
    </source>
</evidence>
<keyword evidence="4" id="KW-0964">Secreted</keyword>
<feature type="domain" description="C2" evidence="9">
    <location>
        <begin position="359"/>
        <end position="484"/>
    </location>
</feature>
<dbReference type="AlphaFoldDB" id="A0AAV1PUF1"/>
<dbReference type="GO" id="GO:0005576">
    <property type="term" value="C:extracellular region"/>
    <property type="evidence" value="ECO:0007669"/>
    <property type="project" value="UniProtKB-SubCell"/>
</dbReference>
<dbReference type="InterPro" id="IPR020863">
    <property type="entry name" value="MACPF_CS"/>
</dbReference>
<dbReference type="GO" id="GO:0016020">
    <property type="term" value="C:membrane"/>
    <property type="evidence" value="ECO:0007669"/>
    <property type="project" value="UniProtKB-SubCell"/>
</dbReference>
<protein>
    <submittedName>
        <fullName evidence="11">Perforin-1-like</fullName>
    </submittedName>
</protein>
<evidence type="ECO:0000256" key="3">
    <source>
        <dbReference type="ARBA" id="ARBA00009214"/>
    </source>
</evidence>
<dbReference type="PROSITE" id="PS00279">
    <property type="entry name" value="MACPF_1"/>
    <property type="match status" value="1"/>
</dbReference>
<evidence type="ECO:0000256" key="1">
    <source>
        <dbReference type="ARBA" id="ARBA00004370"/>
    </source>
</evidence>
<dbReference type="GO" id="GO:0022829">
    <property type="term" value="F:wide pore channel activity"/>
    <property type="evidence" value="ECO:0007669"/>
    <property type="project" value="TreeGrafter"/>
</dbReference>
<evidence type="ECO:0000256" key="7">
    <source>
        <dbReference type="ARBA" id="ARBA00023136"/>
    </source>
</evidence>
<dbReference type="GO" id="GO:0031640">
    <property type="term" value="P:killing of cells of another organism"/>
    <property type="evidence" value="ECO:0007669"/>
    <property type="project" value="UniProtKB-KW"/>
</dbReference>
<sequence>MCKAAGTAPGTTLAGLGFDVVTMKRTQSYVIDVSTWQQNNSCTLCKNPLMKGKLQRLPAAVEKWEPLKLNMMLSSTVYESPEAFIMKSNTDVKPGWTVGLNLNTTSLLVGGMQSTAARIIMAQSKLDKFSFITQEVKCSSYRYSLKQNPPVHPMFVQSIMKLPQQYNNQTKPDYIKFLATFGTHYTHKVDLGGRVKSVTSVQTCKAALDGYTEMEVRNCLNAEAAARASVKSTEIKAQAEYCKNALKRHNNKGSFSSTFKQRFTQVVGGSIGNTTDLLFSTEVKPATFRKWKNTLKINPEMISYSLYPLYQLVKDPVKKKGVKKATEDYILEHALIKHCSNKCTQGSTPSSHDPCACVCRPTKHITDNCCPQQLGVAHLTVTVKHASGLWGDMFTQTDGFVRVLMGNQTFQTKVINNNNNPKWNEDFYLGTVELPLKTKLKFEVWDEDNHWYDQADDLLGSCTKSVEAGSFTFVCPMNHGNLYFSYKAECAPGLEGDNCSEYSPFRMKADILDLYSPRTSLNVNQDLLVHLRGDQTVVRGNNDVDVQAYLPLPSDL</sequence>
<dbReference type="Gene3D" id="2.60.40.150">
    <property type="entry name" value="C2 domain"/>
    <property type="match status" value="1"/>
</dbReference>
<dbReference type="PROSITE" id="PS51412">
    <property type="entry name" value="MACPF_2"/>
    <property type="match status" value="1"/>
</dbReference>
<comment type="subcellular location">
    <subcellularLocation>
        <location evidence="1">Membrane</location>
    </subcellularLocation>
    <subcellularLocation>
        <location evidence="2">Secreted</location>
    </subcellularLocation>
</comment>
<dbReference type="PANTHER" id="PTHR46096">
    <property type="entry name" value="PERFORIN-1"/>
    <property type="match status" value="1"/>
</dbReference>
<evidence type="ECO:0000256" key="5">
    <source>
        <dbReference type="ARBA" id="ARBA00022729"/>
    </source>
</evidence>
<evidence type="ECO:0000259" key="9">
    <source>
        <dbReference type="PROSITE" id="PS50004"/>
    </source>
</evidence>
<dbReference type="EMBL" id="CAWUFR010000293">
    <property type="protein sequence ID" value="CAK6975296.1"/>
    <property type="molecule type" value="Genomic_DNA"/>
</dbReference>
<dbReference type="SMART" id="SM00457">
    <property type="entry name" value="MACPF"/>
    <property type="match status" value="1"/>
</dbReference>
<evidence type="ECO:0000256" key="8">
    <source>
        <dbReference type="ARBA" id="ARBA00023157"/>
    </source>
</evidence>
<organism evidence="11 12">
    <name type="scientific">Scomber scombrus</name>
    <name type="common">Atlantic mackerel</name>
    <name type="synonym">Scomber vernalis</name>
    <dbReference type="NCBI Taxonomy" id="13677"/>
    <lineage>
        <taxon>Eukaryota</taxon>
        <taxon>Metazoa</taxon>
        <taxon>Chordata</taxon>
        <taxon>Craniata</taxon>
        <taxon>Vertebrata</taxon>
        <taxon>Euteleostomi</taxon>
        <taxon>Actinopterygii</taxon>
        <taxon>Neopterygii</taxon>
        <taxon>Teleostei</taxon>
        <taxon>Neoteleostei</taxon>
        <taxon>Acanthomorphata</taxon>
        <taxon>Pelagiaria</taxon>
        <taxon>Scombriformes</taxon>
        <taxon>Scombridae</taxon>
        <taxon>Scomber</taxon>
    </lineage>
</organism>
<gene>
    <name evidence="11" type="ORF">FSCOSCO3_A007853</name>
</gene>
<accession>A0AAV1PUF1</accession>
<dbReference type="GO" id="GO:0051607">
    <property type="term" value="P:defense response to virus"/>
    <property type="evidence" value="ECO:0007669"/>
    <property type="project" value="TreeGrafter"/>
</dbReference>
<keyword evidence="6" id="KW-0204">Cytolysis</keyword>
<dbReference type="GO" id="GO:0001771">
    <property type="term" value="P:immunological synapse formation"/>
    <property type="evidence" value="ECO:0007669"/>
    <property type="project" value="TreeGrafter"/>
</dbReference>
<keyword evidence="12" id="KW-1185">Reference proteome</keyword>
<dbReference type="InterPro" id="IPR052784">
    <property type="entry name" value="Perforin-1_pore-forming"/>
</dbReference>
<evidence type="ECO:0000313" key="11">
    <source>
        <dbReference type="EMBL" id="CAK6975296.1"/>
    </source>
</evidence>
<dbReference type="InterPro" id="IPR020864">
    <property type="entry name" value="MACPF"/>
</dbReference>
<evidence type="ECO:0000256" key="6">
    <source>
        <dbReference type="ARBA" id="ARBA00022852"/>
    </source>
</evidence>
<evidence type="ECO:0000256" key="4">
    <source>
        <dbReference type="ARBA" id="ARBA00022525"/>
    </source>
</evidence>
<evidence type="ECO:0000313" key="12">
    <source>
        <dbReference type="Proteomes" id="UP001314229"/>
    </source>
</evidence>
<dbReference type="SUPFAM" id="SSF49562">
    <property type="entry name" value="C2 domain (Calcium/lipid-binding domain, CaLB)"/>
    <property type="match status" value="1"/>
</dbReference>
<dbReference type="Pfam" id="PF01823">
    <property type="entry name" value="MACPF"/>
    <property type="match status" value="1"/>
</dbReference>
<dbReference type="GO" id="GO:0001913">
    <property type="term" value="P:T cell mediated cytotoxicity"/>
    <property type="evidence" value="ECO:0007669"/>
    <property type="project" value="TreeGrafter"/>
</dbReference>
<dbReference type="Proteomes" id="UP001314229">
    <property type="component" value="Unassembled WGS sequence"/>
</dbReference>
<dbReference type="Pfam" id="PF00168">
    <property type="entry name" value="C2"/>
    <property type="match status" value="1"/>
</dbReference>
<keyword evidence="7" id="KW-0472">Membrane</keyword>
<feature type="domain" description="MACPF" evidence="10">
    <location>
        <begin position="1"/>
        <end position="346"/>
    </location>
</feature>
<dbReference type="SMART" id="SM00239">
    <property type="entry name" value="C2"/>
    <property type="match status" value="1"/>
</dbReference>
<name>A0AAV1PUF1_SCOSC</name>
<comment type="similarity">
    <text evidence="3">Belongs to the complement C6/C7/C8/C9 family.</text>
</comment>
<comment type="caution">
    <text evidence="11">The sequence shown here is derived from an EMBL/GenBank/DDBJ whole genome shotgun (WGS) entry which is preliminary data.</text>
</comment>
<keyword evidence="5" id="KW-0732">Signal</keyword>
<dbReference type="PROSITE" id="PS50004">
    <property type="entry name" value="C2"/>
    <property type="match status" value="1"/>
</dbReference>
<dbReference type="InterPro" id="IPR000008">
    <property type="entry name" value="C2_dom"/>
</dbReference>
<proteinExistence type="inferred from homology"/>
<dbReference type="PANTHER" id="PTHR46096:SF3">
    <property type="entry name" value="PERFORIN-1"/>
    <property type="match status" value="1"/>
</dbReference>
<dbReference type="InterPro" id="IPR035892">
    <property type="entry name" value="C2_domain_sf"/>
</dbReference>
<reference evidence="11 12" key="1">
    <citation type="submission" date="2024-01" db="EMBL/GenBank/DDBJ databases">
        <authorList>
            <person name="Alioto T."/>
            <person name="Alioto T."/>
            <person name="Gomez Garrido J."/>
        </authorList>
    </citation>
    <scope>NUCLEOTIDE SEQUENCE [LARGE SCALE GENOMIC DNA]</scope>
</reference>
<evidence type="ECO:0000256" key="2">
    <source>
        <dbReference type="ARBA" id="ARBA00004613"/>
    </source>
</evidence>